<dbReference type="Gene3D" id="3.40.50.1820">
    <property type="entry name" value="alpha/beta hydrolase"/>
    <property type="match status" value="1"/>
</dbReference>
<reference evidence="4 5" key="1">
    <citation type="journal article" date="2015" name="Genome Announc.">
        <title>Draft Genome Sequence of Mycobacterium obuense Strain UC1, Isolated from Patient Sputum.</title>
        <authorList>
            <person name="Greninger A.L."/>
            <person name="Cunningham G."/>
            <person name="Hsu E.D."/>
            <person name="Yu J.M."/>
            <person name="Chiu C.Y."/>
            <person name="Miller S."/>
        </authorList>
    </citation>
    <scope>NUCLEOTIDE SEQUENCE [LARGE SCALE GENOMIC DNA]</scope>
    <source>
        <strain evidence="4 5">UC1</strain>
    </source>
</reference>
<evidence type="ECO:0000256" key="2">
    <source>
        <dbReference type="ARBA" id="ARBA00022801"/>
    </source>
</evidence>
<evidence type="ECO:0000313" key="5">
    <source>
        <dbReference type="Proteomes" id="UP000034150"/>
    </source>
</evidence>
<dbReference type="RefSeq" id="WP_046364100.1">
    <property type="nucleotide sequence ID" value="NZ_CALTXN010000040.1"/>
</dbReference>
<dbReference type="EMBL" id="LAUZ02000032">
    <property type="protein sequence ID" value="KKF00906.1"/>
    <property type="molecule type" value="Genomic_DNA"/>
</dbReference>
<dbReference type="PATRIC" id="fig|1807.13.peg.3051"/>
<comment type="caution">
    <text evidence="4">The sequence shown here is derived from an EMBL/GenBank/DDBJ whole genome shotgun (WGS) entry which is preliminary data.</text>
</comment>
<evidence type="ECO:0000259" key="3">
    <source>
        <dbReference type="Pfam" id="PF12146"/>
    </source>
</evidence>
<dbReference type="Proteomes" id="UP000034150">
    <property type="component" value="Unassembled WGS sequence"/>
</dbReference>
<evidence type="ECO:0000256" key="1">
    <source>
        <dbReference type="ARBA" id="ARBA00008645"/>
    </source>
</evidence>
<sequence length="318" mass="33931">MSIPDSPIHPAHPHFEVVREDLAFSSGSDRCDGWLYRPRTDGTHPCVVMAHGIGGIRSAALPEFATRFAAAGIAALTFDYRHSGTSGGVPRGLIDIRRQRADLRAALDYACGLDGVDPGRMALWGTSFGGGHVLATAAANPRIGAAIIQNPFVDGRAAAAAAMRSAGRVATYRLAVRALRDALRARRGRDPIYVDLVGEPGTVAMMTTPDARAGFEAILPPDPIGWEPAVAARIALHLRSDRPATKADQVTCPLLVNVCDHDAITPPDPAIRVAEEAPRGELSRYPIGHFDLFAGEWLNRVCADQIAFLRSNLIAVAQ</sequence>
<comment type="similarity">
    <text evidence="1">Belongs to the AB hydrolase superfamily.</text>
</comment>
<keyword evidence="2 4" id="KW-0378">Hydrolase</keyword>
<dbReference type="InterPro" id="IPR029058">
    <property type="entry name" value="AB_hydrolase_fold"/>
</dbReference>
<dbReference type="GO" id="GO:0052689">
    <property type="term" value="F:carboxylic ester hydrolase activity"/>
    <property type="evidence" value="ECO:0007669"/>
    <property type="project" value="UniProtKB-ARBA"/>
</dbReference>
<organism evidence="4 5">
    <name type="scientific">Mycolicibacterium obuense</name>
    <dbReference type="NCBI Taxonomy" id="1807"/>
    <lineage>
        <taxon>Bacteria</taxon>
        <taxon>Bacillati</taxon>
        <taxon>Actinomycetota</taxon>
        <taxon>Actinomycetes</taxon>
        <taxon>Mycobacteriales</taxon>
        <taxon>Mycobacteriaceae</taxon>
        <taxon>Mycolicibacterium</taxon>
    </lineage>
</organism>
<protein>
    <submittedName>
        <fullName evidence="4">Alpha/beta hydrolase</fullName>
    </submittedName>
</protein>
<dbReference type="SUPFAM" id="SSF53474">
    <property type="entry name" value="alpha/beta-Hydrolases"/>
    <property type="match status" value="1"/>
</dbReference>
<accession>A0A0M2JV42</accession>
<keyword evidence="5" id="KW-1185">Reference proteome</keyword>
<dbReference type="AlphaFoldDB" id="A0A0M2JV42"/>
<dbReference type="PANTHER" id="PTHR22946">
    <property type="entry name" value="DIENELACTONE HYDROLASE DOMAIN-CONTAINING PROTEIN-RELATED"/>
    <property type="match status" value="1"/>
</dbReference>
<dbReference type="Pfam" id="PF12146">
    <property type="entry name" value="Hydrolase_4"/>
    <property type="match status" value="1"/>
</dbReference>
<gene>
    <name evidence="4" type="ORF">WN67_16365</name>
</gene>
<dbReference type="InterPro" id="IPR022742">
    <property type="entry name" value="Hydrolase_4"/>
</dbReference>
<proteinExistence type="inferred from homology"/>
<dbReference type="InterPro" id="IPR050261">
    <property type="entry name" value="FrsA_esterase"/>
</dbReference>
<evidence type="ECO:0000313" key="4">
    <source>
        <dbReference type="EMBL" id="KKF00906.1"/>
    </source>
</evidence>
<name>A0A0M2JV42_9MYCO</name>
<dbReference type="PANTHER" id="PTHR22946:SF9">
    <property type="entry name" value="POLYKETIDE TRANSFERASE AF380"/>
    <property type="match status" value="1"/>
</dbReference>
<feature type="domain" description="Serine aminopeptidase S33" evidence="3">
    <location>
        <begin position="46"/>
        <end position="285"/>
    </location>
</feature>